<dbReference type="PANTHER" id="PTHR20855:SF52">
    <property type="entry name" value="ADIPONECTIN RECEPTOR PROTEIN"/>
    <property type="match status" value="1"/>
</dbReference>
<evidence type="ECO:0000256" key="6">
    <source>
        <dbReference type="PIRSR" id="PIRSR604254-1"/>
    </source>
</evidence>
<dbReference type="OrthoDB" id="529367at2759"/>
<keyword evidence="10" id="KW-1185">Reference proteome</keyword>
<dbReference type="InterPro" id="IPR004254">
    <property type="entry name" value="AdipoR/HlyIII-related"/>
</dbReference>
<evidence type="ECO:0000313" key="9">
    <source>
        <dbReference type="EMBL" id="GET93649.1"/>
    </source>
</evidence>
<evidence type="ECO:0000256" key="1">
    <source>
        <dbReference type="ARBA" id="ARBA00004141"/>
    </source>
</evidence>
<evidence type="ECO:0000256" key="3">
    <source>
        <dbReference type="ARBA" id="ARBA00022692"/>
    </source>
</evidence>
<reference evidence="9" key="1">
    <citation type="submission" date="2019-11" db="EMBL/GenBank/DDBJ databases">
        <title>Leishmania tarentolae CDS.</title>
        <authorList>
            <person name="Goto Y."/>
            <person name="Yamagishi J."/>
        </authorList>
    </citation>
    <scope>NUCLEOTIDE SEQUENCE [LARGE SCALE GENOMIC DNA]</scope>
    <source>
        <strain evidence="9">Parrot Tar II</strain>
    </source>
</reference>
<name>A0A640L1G8_LEITA</name>
<comment type="subcellular location">
    <subcellularLocation>
        <location evidence="1">Membrane</location>
        <topology evidence="1">Multi-pass membrane protein</topology>
    </subcellularLocation>
</comment>
<feature type="transmembrane region" description="Helical" evidence="8">
    <location>
        <begin position="429"/>
        <end position="451"/>
    </location>
</feature>
<dbReference type="AlphaFoldDB" id="A0A640L1G8"/>
<feature type="transmembrane region" description="Helical" evidence="8">
    <location>
        <begin position="268"/>
        <end position="291"/>
    </location>
</feature>
<dbReference type="EMBL" id="BLBS01000057">
    <property type="protein sequence ID" value="GET93649.1"/>
    <property type="molecule type" value="Genomic_DNA"/>
</dbReference>
<keyword evidence="6" id="KW-0479">Metal-binding</keyword>
<accession>A0A640L1G8</accession>
<protein>
    <recommendedName>
        <fullName evidence="11">Adiponectin receptor protein 1</fullName>
    </recommendedName>
</protein>
<dbReference type="VEuPathDB" id="TriTrypDB:LtaPh_3656600"/>
<feature type="compositionally biased region" description="Basic and acidic residues" evidence="7">
    <location>
        <begin position="68"/>
        <end position="87"/>
    </location>
</feature>
<comment type="caution">
    <text evidence="9">The sequence shown here is derived from an EMBL/GenBank/DDBJ whole genome shotgun (WGS) entry which is preliminary data.</text>
</comment>
<organism evidence="9 10">
    <name type="scientific">Leishmania tarentolae</name>
    <name type="common">Sauroleishmania tarentolae</name>
    <dbReference type="NCBI Taxonomy" id="5689"/>
    <lineage>
        <taxon>Eukaryota</taxon>
        <taxon>Discoba</taxon>
        <taxon>Euglenozoa</taxon>
        <taxon>Kinetoplastea</taxon>
        <taxon>Metakinetoplastina</taxon>
        <taxon>Trypanosomatida</taxon>
        <taxon>Trypanosomatidae</taxon>
        <taxon>Leishmaniinae</taxon>
        <taxon>Leishmania</taxon>
        <taxon>lizard Leishmania</taxon>
    </lineage>
</organism>
<comment type="similarity">
    <text evidence="2">Belongs to the ADIPOR family.</text>
</comment>
<dbReference type="GO" id="GO:0038023">
    <property type="term" value="F:signaling receptor activity"/>
    <property type="evidence" value="ECO:0007669"/>
    <property type="project" value="TreeGrafter"/>
</dbReference>
<feature type="binding site" evidence="6">
    <location>
        <position position="326"/>
    </location>
    <ligand>
        <name>Zn(2+)</name>
        <dbReference type="ChEBI" id="CHEBI:29105"/>
    </ligand>
</feature>
<evidence type="ECO:0000256" key="8">
    <source>
        <dbReference type="SAM" id="Phobius"/>
    </source>
</evidence>
<sequence>MFFRNGKGMHLKTLDITLEDGAVCGSFLEPRQEDRRVMCKNQESEESLPFASLPPLHVARKLSPRTCEPQRDISDSRKSTQMDRPEDASTTMVVAPPIIPTDGKHHVYTNGEEDDSGTVDDTEKMVPPGSDRVQRATTEALVTSSADTQDTTDGDIETFLDVTSATLKDEGTPRHLGQSETHEKGAMHSCPLGTCRFSLPAEVPPLDATREHGKDFINIWHDQALPLYRFEEIPPWQKYNPYIRSHYRAFYTFKMCFKSLLGWHNETINVYTHLLTFVAFLALTALLYTTVLRKAITAPSLRSSKIIYGIFCFGSLICMLNSTLYHLFNSHCSCRVMKAMGRLDFIGITALIVSSFLPPLYVMFHCHPVARTVYITAILLLSTAGIVGPLTDLFHKHVWVRVNVFLGLGFSGLVPALHSLMIVPMNAASASTTLGICLMVVLYCSGVAFYVTQFPESRFPGHFDCLFSSHQLWHFFVSMAALVHYFNCVSMYQLWQVSDGMCG</sequence>
<dbReference type="PANTHER" id="PTHR20855">
    <property type="entry name" value="ADIPOR/PROGESTIN RECEPTOR-RELATED"/>
    <property type="match status" value="1"/>
</dbReference>
<evidence type="ECO:0000256" key="4">
    <source>
        <dbReference type="ARBA" id="ARBA00022989"/>
    </source>
</evidence>
<keyword evidence="4 8" id="KW-1133">Transmembrane helix</keyword>
<feature type="transmembrane region" description="Helical" evidence="8">
    <location>
        <begin position="402"/>
        <end position="423"/>
    </location>
</feature>
<feature type="transmembrane region" description="Helical" evidence="8">
    <location>
        <begin position="340"/>
        <end position="361"/>
    </location>
</feature>
<evidence type="ECO:0000256" key="5">
    <source>
        <dbReference type="ARBA" id="ARBA00023136"/>
    </source>
</evidence>
<keyword evidence="6" id="KW-0862">Zinc</keyword>
<dbReference type="Proteomes" id="UP000419144">
    <property type="component" value="Unassembled WGS sequence"/>
</dbReference>
<gene>
    <name evidence="9" type="ORF">LtaPh_3656600</name>
</gene>
<dbReference type="GO" id="GO:0046872">
    <property type="term" value="F:metal ion binding"/>
    <property type="evidence" value="ECO:0007669"/>
    <property type="project" value="UniProtKB-KW"/>
</dbReference>
<keyword evidence="3 8" id="KW-0812">Transmembrane</keyword>
<evidence type="ECO:0008006" key="11">
    <source>
        <dbReference type="Google" id="ProtNLM"/>
    </source>
</evidence>
<feature type="region of interest" description="Disordered" evidence="7">
    <location>
        <begin position="62"/>
        <end position="133"/>
    </location>
</feature>
<keyword evidence="5 8" id="KW-0472">Membrane</keyword>
<feature type="transmembrane region" description="Helical" evidence="8">
    <location>
        <begin position="306"/>
        <end position="328"/>
    </location>
</feature>
<feature type="binding site" evidence="6">
    <location>
        <position position="470"/>
    </location>
    <ligand>
        <name>Zn(2+)</name>
        <dbReference type="ChEBI" id="CHEBI:29105"/>
    </ligand>
</feature>
<feature type="binding site" evidence="6">
    <location>
        <position position="474"/>
    </location>
    <ligand>
        <name>Zn(2+)</name>
        <dbReference type="ChEBI" id="CHEBI:29105"/>
    </ligand>
</feature>
<dbReference type="GO" id="GO:0016020">
    <property type="term" value="C:membrane"/>
    <property type="evidence" value="ECO:0007669"/>
    <property type="project" value="UniProtKB-SubCell"/>
</dbReference>
<dbReference type="Pfam" id="PF03006">
    <property type="entry name" value="HlyIII"/>
    <property type="match status" value="1"/>
</dbReference>
<evidence type="ECO:0000313" key="10">
    <source>
        <dbReference type="Proteomes" id="UP000419144"/>
    </source>
</evidence>
<proteinExistence type="inferred from homology"/>
<evidence type="ECO:0000256" key="2">
    <source>
        <dbReference type="ARBA" id="ARBA00007018"/>
    </source>
</evidence>
<evidence type="ECO:0000256" key="7">
    <source>
        <dbReference type="SAM" id="MobiDB-lite"/>
    </source>
</evidence>
<feature type="compositionally biased region" description="Acidic residues" evidence="7">
    <location>
        <begin position="111"/>
        <end position="120"/>
    </location>
</feature>
<feature type="transmembrane region" description="Helical" evidence="8">
    <location>
        <begin position="472"/>
        <end position="495"/>
    </location>
</feature>
<feature type="transmembrane region" description="Helical" evidence="8">
    <location>
        <begin position="373"/>
        <end position="390"/>
    </location>
</feature>